<evidence type="ECO:0000256" key="2">
    <source>
        <dbReference type="ARBA" id="ARBA00022723"/>
    </source>
</evidence>
<feature type="domain" description="CENP-V/GFA" evidence="4">
    <location>
        <begin position="106"/>
        <end position="221"/>
    </location>
</feature>
<dbReference type="GO" id="GO:0016846">
    <property type="term" value="F:carbon-sulfur lyase activity"/>
    <property type="evidence" value="ECO:0007669"/>
    <property type="project" value="InterPro"/>
</dbReference>
<evidence type="ECO:0000256" key="3">
    <source>
        <dbReference type="ARBA" id="ARBA00022833"/>
    </source>
</evidence>
<dbReference type="PROSITE" id="PS51891">
    <property type="entry name" value="CENP_V_GFA"/>
    <property type="match status" value="1"/>
</dbReference>
<dbReference type="SUPFAM" id="SSF51316">
    <property type="entry name" value="Mss4-like"/>
    <property type="match status" value="1"/>
</dbReference>
<evidence type="ECO:0000313" key="5">
    <source>
        <dbReference type="EMBL" id="KVI03098.1"/>
    </source>
</evidence>
<evidence type="ECO:0000259" key="4">
    <source>
        <dbReference type="PROSITE" id="PS51891"/>
    </source>
</evidence>
<keyword evidence="3" id="KW-0862">Zinc</keyword>
<proteinExistence type="inferred from homology"/>
<organism evidence="5 6">
    <name type="scientific">Cynara cardunculus var. scolymus</name>
    <name type="common">Globe artichoke</name>
    <name type="synonym">Cynara scolymus</name>
    <dbReference type="NCBI Taxonomy" id="59895"/>
    <lineage>
        <taxon>Eukaryota</taxon>
        <taxon>Viridiplantae</taxon>
        <taxon>Streptophyta</taxon>
        <taxon>Embryophyta</taxon>
        <taxon>Tracheophyta</taxon>
        <taxon>Spermatophyta</taxon>
        <taxon>Magnoliopsida</taxon>
        <taxon>eudicotyledons</taxon>
        <taxon>Gunneridae</taxon>
        <taxon>Pentapetalae</taxon>
        <taxon>asterids</taxon>
        <taxon>campanulids</taxon>
        <taxon>Asterales</taxon>
        <taxon>Asteraceae</taxon>
        <taxon>Carduoideae</taxon>
        <taxon>Cardueae</taxon>
        <taxon>Carduinae</taxon>
        <taxon>Cynara</taxon>
    </lineage>
</organism>
<dbReference type="STRING" id="59895.A0A103Y5V5"/>
<dbReference type="GO" id="GO:0046872">
    <property type="term" value="F:metal ion binding"/>
    <property type="evidence" value="ECO:0007669"/>
    <property type="project" value="UniProtKB-KW"/>
</dbReference>
<dbReference type="InterPro" id="IPR052355">
    <property type="entry name" value="CENP-V-like"/>
</dbReference>
<keyword evidence="6" id="KW-1185">Reference proteome</keyword>
<sequence>MGYIVQDLGTFFGTIVREGIRCWESDEVVKESNVINTIEETSKTQSDTTVLRPKLFLEIDENLEEFNNSFFKRSHKAEITKATIIGCKKSRYKDPLIKLRLLRDDFTGEYEEIHEPSNVPPVLLKIQADPKIIESLVISEKERDTFVVPFERFELLGDSENFITTYTFGTNSAKHTFCKVCGITSFYTPRSNKGIAITYRCVDPGTLSHIEIKHFDGMNWEKSQNETDVPKGSGSGVCTFAPLITLSGNGNPFFLPPGSQTPSAGLLQ</sequence>
<dbReference type="Proteomes" id="UP000243975">
    <property type="component" value="Unassembled WGS sequence"/>
</dbReference>
<evidence type="ECO:0000256" key="1">
    <source>
        <dbReference type="ARBA" id="ARBA00005495"/>
    </source>
</evidence>
<dbReference type="InterPro" id="IPR011057">
    <property type="entry name" value="Mss4-like_sf"/>
</dbReference>
<dbReference type="Gene3D" id="2.170.150.70">
    <property type="match status" value="1"/>
</dbReference>
<protein>
    <submittedName>
        <fullName evidence="5">Mss4-like protein</fullName>
    </submittedName>
</protein>
<comment type="similarity">
    <text evidence="1">Belongs to the Gfa family.</text>
</comment>
<comment type="caution">
    <text evidence="5">The sequence shown here is derived from an EMBL/GenBank/DDBJ whole genome shotgun (WGS) entry which is preliminary data.</text>
</comment>
<accession>A0A103Y5V5</accession>
<name>A0A103Y5V5_CYNCS</name>
<dbReference type="Gramene" id="KVI03098">
    <property type="protein sequence ID" value="KVI03098"/>
    <property type="gene ID" value="Ccrd_018607"/>
</dbReference>
<dbReference type="PANTHER" id="PTHR28620:SF1">
    <property type="entry name" value="CENP-V_GFA DOMAIN-CONTAINING PROTEIN"/>
    <property type="match status" value="1"/>
</dbReference>
<keyword evidence="2" id="KW-0479">Metal-binding</keyword>
<gene>
    <name evidence="5" type="ORF">Ccrd_018607</name>
</gene>
<dbReference type="InterPro" id="IPR006913">
    <property type="entry name" value="CENP-V/GFA"/>
</dbReference>
<dbReference type="PANTHER" id="PTHR28620">
    <property type="entry name" value="CENTROMERE PROTEIN V"/>
    <property type="match status" value="1"/>
</dbReference>
<reference evidence="5 6" key="1">
    <citation type="journal article" date="2016" name="Sci. Rep.">
        <title>The genome sequence of the outbreeding globe artichoke constructed de novo incorporating a phase-aware low-pass sequencing strategy of F1 progeny.</title>
        <authorList>
            <person name="Scaglione D."/>
            <person name="Reyes-Chin-Wo S."/>
            <person name="Acquadro A."/>
            <person name="Froenicke L."/>
            <person name="Portis E."/>
            <person name="Beitel C."/>
            <person name="Tirone M."/>
            <person name="Mauro R."/>
            <person name="Lo Monaco A."/>
            <person name="Mauromicale G."/>
            <person name="Faccioli P."/>
            <person name="Cattivelli L."/>
            <person name="Rieseberg L."/>
            <person name="Michelmore R."/>
            <person name="Lanteri S."/>
        </authorList>
    </citation>
    <scope>NUCLEOTIDE SEQUENCE [LARGE SCALE GENOMIC DNA]</scope>
    <source>
        <strain evidence="5">2C</strain>
    </source>
</reference>
<evidence type="ECO:0000313" key="6">
    <source>
        <dbReference type="Proteomes" id="UP000243975"/>
    </source>
</evidence>
<dbReference type="AlphaFoldDB" id="A0A103Y5V5"/>
<dbReference type="EMBL" id="LEKV01002551">
    <property type="protein sequence ID" value="KVI03098.1"/>
    <property type="molecule type" value="Genomic_DNA"/>
</dbReference>